<accession>A0A386Z4H0</accession>
<protein>
    <submittedName>
        <fullName evidence="2">Uncharacterized protein</fullName>
    </submittedName>
</protein>
<reference evidence="2 3" key="1">
    <citation type="submission" date="2018-09" db="EMBL/GenBank/DDBJ databases">
        <title>Nocardia yunnanensis sp. nov., an actinomycete isolated from a soil sample.</title>
        <authorList>
            <person name="Zhang J."/>
        </authorList>
    </citation>
    <scope>NUCLEOTIDE SEQUENCE [LARGE SCALE GENOMIC DNA]</scope>
    <source>
        <strain evidence="2 3">CFHS0054</strain>
    </source>
</reference>
<feature type="transmembrane region" description="Helical" evidence="1">
    <location>
        <begin position="53"/>
        <end position="71"/>
    </location>
</feature>
<dbReference type="OrthoDB" id="4559803at2"/>
<dbReference type="AlphaFoldDB" id="A0A386Z4H0"/>
<sequence>MPRGAPKNRAARAGVIEEWMMGAFSTSPLRASVRSGEPAAPGALRMSAILARVVAWLIFLGGLTGAVLGIAGLRVEITVAGLILACTAGLVLLKLRADAHAG</sequence>
<evidence type="ECO:0000256" key="1">
    <source>
        <dbReference type="SAM" id="Phobius"/>
    </source>
</evidence>
<dbReference type="EMBL" id="CP032568">
    <property type="protein sequence ID" value="AYF72668.1"/>
    <property type="molecule type" value="Genomic_DNA"/>
</dbReference>
<dbReference type="Proteomes" id="UP000267164">
    <property type="component" value="Chromosome"/>
</dbReference>
<keyword evidence="1" id="KW-1133">Transmembrane helix</keyword>
<feature type="transmembrane region" description="Helical" evidence="1">
    <location>
        <begin position="77"/>
        <end position="95"/>
    </location>
</feature>
<keyword evidence="3" id="KW-1185">Reference proteome</keyword>
<keyword evidence="1" id="KW-0472">Membrane</keyword>
<name>A0A386Z4H0_9NOCA</name>
<dbReference type="KEGG" id="nyu:D7D52_00860"/>
<keyword evidence="1" id="KW-0812">Transmembrane</keyword>
<organism evidence="2 3">
    <name type="scientific">Nocardia yunnanensis</name>
    <dbReference type="NCBI Taxonomy" id="2382165"/>
    <lineage>
        <taxon>Bacteria</taxon>
        <taxon>Bacillati</taxon>
        <taxon>Actinomycetota</taxon>
        <taxon>Actinomycetes</taxon>
        <taxon>Mycobacteriales</taxon>
        <taxon>Nocardiaceae</taxon>
        <taxon>Nocardia</taxon>
    </lineage>
</organism>
<proteinExistence type="predicted"/>
<evidence type="ECO:0000313" key="2">
    <source>
        <dbReference type="EMBL" id="AYF72668.1"/>
    </source>
</evidence>
<evidence type="ECO:0000313" key="3">
    <source>
        <dbReference type="Proteomes" id="UP000267164"/>
    </source>
</evidence>
<gene>
    <name evidence="2" type="ORF">D7D52_00860</name>
</gene>